<evidence type="ECO:0000313" key="3">
    <source>
        <dbReference type="EnsemblMetazoa" id="CapteP157252"/>
    </source>
</evidence>
<dbReference type="AlphaFoldDB" id="R7V0T2"/>
<dbReference type="PANTHER" id="PTHR12083:SF18">
    <property type="entry name" value="BIFUNCTIONAL POLYNUCLEOTIDE PHOSPHATASE_KINASE"/>
    <property type="match status" value="1"/>
</dbReference>
<dbReference type="Gene3D" id="3.40.50.300">
    <property type="entry name" value="P-loop containing nucleotide triphosphate hydrolases"/>
    <property type="match status" value="1"/>
</dbReference>
<dbReference type="NCBIfam" id="TIGR01664">
    <property type="entry name" value="DNA-3'-Pase"/>
    <property type="match status" value="1"/>
</dbReference>
<dbReference type="HOGENOM" id="CLU_014938_2_1_1"/>
<dbReference type="GO" id="GO:0046404">
    <property type="term" value="F:ATP-dependent polydeoxyribonucleotide 5'-hydroxyl-kinase activity"/>
    <property type="evidence" value="ECO:0007669"/>
    <property type="project" value="TreeGrafter"/>
</dbReference>
<evidence type="ECO:0000313" key="4">
    <source>
        <dbReference type="Proteomes" id="UP000014760"/>
    </source>
</evidence>
<protein>
    <recommendedName>
        <fullName evidence="5">PNK FHA domain-containing protein</fullName>
    </recommendedName>
</protein>
<dbReference type="FunFam" id="3.40.50.300:FF:000737">
    <property type="entry name" value="Bifunctional polynucleotide phosphatase/kinase"/>
    <property type="match status" value="1"/>
</dbReference>
<dbReference type="STRING" id="283909.R7V0T2"/>
<feature type="region of interest" description="Disordered" evidence="1">
    <location>
        <begin position="1"/>
        <end position="32"/>
    </location>
</feature>
<dbReference type="GO" id="GO:0003690">
    <property type="term" value="F:double-stranded DNA binding"/>
    <property type="evidence" value="ECO:0007669"/>
    <property type="project" value="TreeGrafter"/>
</dbReference>
<dbReference type="GO" id="GO:0005634">
    <property type="term" value="C:nucleus"/>
    <property type="evidence" value="ECO:0007669"/>
    <property type="project" value="TreeGrafter"/>
</dbReference>
<organism evidence="2">
    <name type="scientific">Capitella teleta</name>
    <name type="common">Polychaete worm</name>
    <dbReference type="NCBI Taxonomy" id="283909"/>
    <lineage>
        <taxon>Eukaryota</taxon>
        <taxon>Metazoa</taxon>
        <taxon>Spiralia</taxon>
        <taxon>Lophotrochozoa</taxon>
        <taxon>Annelida</taxon>
        <taxon>Polychaeta</taxon>
        <taxon>Sedentaria</taxon>
        <taxon>Scolecida</taxon>
        <taxon>Capitellidae</taxon>
        <taxon>Capitella</taxon>
    </lineage>
</organism>
<dbReference type="CDD" id="cd01625">
    <property type="entry name" value="HAD_PNP"/>
    <property type="match status" value="1"/>
</dbReference>
<dbReference type="InterPro" id="IPR027417">
    <property type="entry name" value="P-loop_NTPase"/>
</dbReference>
<dbReference type="InterPro" id="IPR006549">
    <property type="entry name" value="HAD-SF_hydro_IIIA"/>
</dbReference>
<dbReference type="Gene3D" id="3.40.50.1000">
    <property type="entry name" value="HAD superfamily/HAD-like"/>
    <property type="match status" value="1"/>
</dbReference>
<dbReference type="FunFam" id="3.40.50.1000:FF:000078">
    <property type="entry name" value="Bifunctional polynucleotide phosphatase/kinase"/>
    <property type="match status" value="1"/>
</dbReference>
<dbReference type="EMBL" id="KB296162">
    <property type="protein sequence ID" value="ELU12134.1"/>
    <property type="molecule type" value="Genomic_DNA"/>
</dbReference>
<feature type="compositionally biased region" description="Gly residues" evidence="1">
    <location>
        <begin position="23"/>
        <end position="32"/>
    </location>
</feature>
<dbReference type="InterPro" id="IPR013954">
    <property type="entry name" value="PNK3P"/>
</dbReference>
<feature type="compositionally biased region" description="Basic and acidic residues" evidence="1">
    <location>
        <begin position="10"/>
        <end position="19"/>
    </location>
</feature>
<accession>R7V0T2</accession>
<reference evidence="3" key="3">
    <citation type="submission" date="2015-06" db="UniProtKB">
        <authorList>
            <consortium name="EnsemblMetazoa"/>
        </authorList>
    </citation>
    <scope>IDENTIFICATION</scope>
</reference>
<sequence>MPPRPKRKARGEQEPRKFDLTWGTGGDPLPGGGGNHPLLVLSSDTDGGRSKVAGFDIDGTLITTKTGRKFPTGPKDWKWLYPSVPKALKQLHRDGFRVAFFTNQAGIEKLRVKPEEIMSKIDDMIAQLDIPVFAFVATGTNHFRKPAINKWVYFEENCNQGEKVDRKESIFVGDAAGRAKGWSERKPRDFSCSDRKFAANLGVPFQTPEEYFLGEDAAPFSWGTVDPVDLLEKATPSPELQYHAQETEMVIMVGPPASGKSTFCKTVFKPHGYEIINRDTLGTQAKCLKAAKAAIENGNSCVIDNTNPSPDVRADYIDIANEAEIPCRCFFMATPLELANHLNMTRQNQTEGEARRVPDVGYNVYKKKFEEPSKDEGFSEVVRVEFSPKFKSERDEEIFKQWT</sequence>
<dbReference type="EnsemblMetazoa" id="CapteT157252">
    <property type="protein sequence ID" value="CapteP157252"/>
    <property type="gene ID" value="CapteG157252"/>
</dbReference>
<dbReference type="InterPro" id="IPR023214">
    <property type="entry name" value="HAD_sf"/>
</dbReference>
<evidence type="ECO:0000256" key="1">
    <source>
        <dbReference type="SAM" id="MobiDB-lite"/>
    </source>
</evidence>
<reference evidence="2 4" key="2">
    <citation type="journal article" date="2013" name="Nature">
        <title>Insights into bilaterian evolution from three spiralian genomes.</title>
        <authorList>
            <person name="Simakov O."/>
            <person name="Marletaz F."/>
            <person name="Cho S.J."/>
            <person name="Edsinger-Gonzales E."/>
            <person name="Havlak P."/>
            <person name="Hellsten U."/>
            <person name="Kuo D.H."/>
            <person name="Larsson T."/>
            <person name="Lv J."/>
            <person name="Arendt D."/>
            <person name="Savage R."/>
            <person name="Osoegawa K."/>
            <person name="de Jong P."/>
            <person name="Grimwood J."/>
            <person name="Chapman J.A."/>
            <person name="Shapiro H."/>
            <person name="Aerts A."/>
            <person name="Otillar R.P."/>
            <person name="Terry A.Y."/>
            <person name="Boore J.L."/>
            <person name="Grigoriev I.V."/>
            <person name="Lindberg D.R."/>
            <person name="Seaver E.C."/>
            <person name="Weisblat D.A."/>
            <person name="Putnam N.H."/>
            <person name="Rokhsar D.S."/>
        </authorList>
    </citation>
    <scope>NUCLEOTIDE SEQUENCE</scope>
    <source>
        <strain evidence="2 4">I ESC-2004</strain>
    </source>
</reference>
<dbReference type="GO" id="GO:0006281">
    <property type="term" value="P:DNA repair"/>
    <property type="evidence" value="ECO:0007669"/>
    <property type="project" value="TreeGrafter"/>
</dbReference>
<dbReference type="Proteomes" id="UP000014760">
    <property type="component" value="Unassembled WGS sequence"/>
</dbReference>
<evidence type="ECO:0000313" key="2">
    <source>
        <dbReference type="EMBL" id="ELU12134.1"/>
    </source>
</evidence>
<dbReference type="Pfam" id="PF08645">
    <property type="entry name" value="PNK3P"/>
    <property type="match status" value="1"/>
</dbReference>
<dbReference type="OrthoDB" id="19045at2759"/>
<evidence type="ECO:0008006" key="5">
    <source>
        <dbReference type="Google" id="ProtNLM"/>
    </source>
</evidence>
<gene>
    <name evidence="2" type="ORF">CAPTEDRAFT_157252</name>
</gene>
<proteinExistence type="predicted"/>
<dbReference type="PANTHER" id="PTHR12083">
    <property type="entry name" value="BIFUNCTIONAL POLYNUCLEOTIDE PHOSPHATASE/KINASE"/>
    <property type="match status" value="1"/>
</dbReference>
<dbReference type="SUPFAM" id="SSF56784">
    <property type="entry name" value="HAD-like"/>
    <property type="match status" value="1"/>
</dbReference>
<keyword evidence="4" id="KW-1185">Reference proteome</keyword>
<dbReference type="InterPro" id="IPR006551">
    <property type="entry name" value="Polynucleotide_phosphatase"/>
</dbReference>
<dbReference type="EMBL" id="AMQN01005508">
    <property type="status" value="NOT_ANNOTATED_CDS"/>
    <property type="molecule type" value="Genomic_DNA"/>
</dbReference>
<name>R7V0T2_CAPTE</name>
<dbReference type="NCBIfam" id="TIGR01662">
    <property type="entry name" value="HAD-SF-IIIA"/>
    <property type="match status" value="1"/>
</dbReference>
<dbReference type="Pfam" id="PF13671">
    <property type="entry name" value="AAA_33"/>
    <property type="match status" value="2"/>
</dbReference>
<dbReference type="OMA" id="SDRMFAA"/>
<dbReference type="SUPFAM" id="SSF52540">
    <property type="entry name" value="P-loop containing nucleoside triphosphate hydrolases"/>
    <property type="match status" value="1"/>
</dbReference>
<dbReference type="InterPro" id="IPR036412">
    <property type="entry name" value="HAD-like_sf"/>
</dbReference>
<dbReference type="GO" id="GO:0046403">
    <property type="term" value="F:polynucleotide 3'-phosphatase activity"/>
    <property type="evidence" value="ECO:0007669"/>
    <property type="project" value="TreeGrafter"/>
</dbReference>
<reference evidence="4" key="1">
    <citation type="submission" date="2012-12" db="EMBL/GenBank/DDBJ databases">
        <authorList>
            <person name="Hellsten U."/>
            <person name="Grimwood J."/>
            <person name="Chapman J.A."/>
            <person name="Shapiro H."/>
            <person name="Aerts A."/>
            <person name="Otillar R.P."/>
            <person name="Terry A.Y."/>
            <person name="Boore J.L."/>
            <person name="Simakov O."/>
            <person name="Marletaz F."/>
            <person name="Cho S.-J."/>
            <person name="Edsinger-Gonzales E."/>
            <person name="Havlak P."/>
            <person name="Kuo D.-H."/>
            <person name="Larsson T."/>
            <person name="Lv J."/>
            <person name="Arendt D."/>
            <person name="Savage R."/>
            <person name="Osoegawa K."/>
            <person name="de Jong P."/>
            <person name="Lindberg D.R."/>
            <person name="Seaver E.C."/>
            <person name="Weisblat D.A."/>
            <person name="Putnam N.H."/>
            <person name="Grigoriev I.V."/>
            <person name="Rokhsar D.S."/>
        </authorList>
    </citation>
    <scope>NUCLEOTIDE SEQUENCE</scope>
    <source>
        <strain evidence="4">I ESC-2004</strain>
    </source>
</reference>